<dbReference type="Pfam" id="PF01433">
    <property type="entry name" value="Peptidase_M1"/>
    <property type="match status" value="1"/>
</dbReference>
<dbReference type="Pfam" id="PF17900">
    <property type="entry name" value="Peptidase_M1_N"/>
    <property type="match status" value="1"/>
</dbReference>
<keyword evidence="3 8" id="KW-0645">Protease</keyword>
<evidence type="ECO:0000259" key="9">
    <source>
        <dbReference type="Pfam" id="PF01433"/>
    </source>
</evidence>
<evidence type="ECO:0000259" key="10">
    <source>
        <dbReference type="Pfam" id="PF11838"/>
    </source>
</evidence>
<dbReference type="InterPro" id="IPR024571">
    <property type="entry name" value="ERAP1-like_C_dom"/>
</dbReference>
<evidence type="ECO:0000313" key="13">
    <source>
        <dbReference type="Proteomes" id="UP001208689"/>
    </source>
</evidence>
<dbReference type="InterPro" id="IPR014782">
    <property type="entry name" value="Peptidase_M1_dom"/>
</dbReference>
<comment type="cofactor">
    <cofactor evidence="8">
        <name>Zn(2+)</name>
        <dbReference type="ChEBI" id="CHEBI:29105"/>
    </cofactor>
    <text evidence="8">Binds 1 zinc ion per subunit.</text>
</comment>
<evidence type="ECO:0000256" key="4">
    <source>
        <dbReference type="ARBA" id="ARBA00022723"/>
    </source>
</evidence>
<dbReference type="EMBL" id="CP104013">
    <property type="protein sequence ID" value="UYP46886.1"/>
    <property type="molecule type" value="Genomic_DNA"/>
</dbReference>
<accession>A0ABY6HTP2</accession>
<dbReference type="InterPro" id="IPR042097">
    <property type="entry name" value="Aminopeptidase_N-like_N_sf"/>
</dbReference>
<proteinExistence type="inferred from homology"/>
<dbReference type="InterPro" id="IPR045357">
    <property type="entry name" value="Aminopeptidase_N-like_N"/>
</dbReference>
<evidence type="ECO:0000256" key="5">
    <source>
        <dbReference type="ARBA" id="ARBA00022801"/>
    </source>
</evidence>
<protein>
    <recommendedName>
        <fullName evidence="8">Aminopeptidase</fullName>
        <ecNumber evidence="8">3.4.11.-</ecNumber>
    </recommendedName>
</protein>
<dbReference type="PANTHER" id="PTHR11533:SF174">
    <property type="entry name" value="PUROMYCIN-SENSITIVE AMINOPEPTIDASE-RELATED"/>
    <property type="match status" value="1"/>
</dbReference>
<keyword evidence="2 8" id="KW-0031">Aminopeptidase</keyword>
<dbReference type="Gene3D" id="1.10.390.10">
    <property type="entry name" value="Neutral Protease Domain 2"/>
    <property type="match status" value="1"/>
</dbReference>
<dbReference type="InterPro" id="IPR034016">
    <property type="entry name" value="M1_APN-typ"/>
</dbReference>
<feature type="domain" description="Peptidase M1 membrane alanine aminopeptidase" evidence="9">
    <location>
        <begin position="219"/>
        <end position="436"/>
    </location>
</feature>
<evidence type="ECO:0000313" key="12">
    <source>
        <dbReference type="EMBL" id="UYP46886.1"/>
    </source>
</evidence>
<dbReference type="PANTHER" id="PTHR11533">
    <property type="entry name" value="PROTEASE M1 ZINC METALLOPROTEASE"/>
    <property type="match status" value="1"/>
</dbReference>
<evidence type="ECO:0000256" key="2">
    <source>
        <dbReference type="ARBA" id="ARBA00022438"/>
    </source>
</evidence>
<evidence type="ECO:0000256" key="6">
    <source>
        <dbReference type="ARBA" id="ARBA00022833"/>
    </source>
</evidence>
<evidence type="ECO:0000256" key="8">
    <source>
        <dbReference type="RuleBase" id="RU364040"/>
    </source>
</evidence>
<keyword evidence="13" id="KW-1185">Reference proteome</keyword>
<dbReference type="SUPFAM" id="SSF55486">
    <property type="entry name" value="Metalloproteases ('zincins'), catalytic domain"/>
    <property type="match status" value="1"/>
</dbReference>
<feature type="domain" description="ERAP1-like C-terminal" evidence="10">
    <location>
        <begin position="510"/>
        <end position="780"/>
    </location>
</feature>
<evidence type="ECO:0000256" key="7">
    <source>
        <dbReference type="ARBA" id="ARBA00023049"/>
    </source>
</evidence>
<dbReference type="PRINTS" id="PR00756">
    <property type="entry name" value="ALADIPTASE"/>
</dbReference>
<dbReference type="CDD" id="cd09601">
    <property type="entry name" value="M1_APN-Q_like"/>
    <property type="match status" value="1"/>
</dbReference>
<comment type="similarity">
    <text evidence="1 8">Belongs to the peptidase M1 family.</text>
</comment>
<gene>
    <name evidence="12" type="ORF">NEF87_003171</name>
</gene>
<evidence type="ECO:0000256" key="1">
    <source>
        <dbReference type="ARBA" id="ARBA00010136"/>
    </source>
</evidence>
<dbReference type="InterPro" id="IPR001930">
    <property type="entry name" value="Peptidase_M1"/>
</dbReference>
<keyword evidence="4 8" id="KW-0479">Metal-binding</keyword>
<dbReference type="Gene3D" id="2.60.40.1730">
    <property type="entry name" value="tricorn interacting facor f3 domain"/>
    <property type="match status" value="1"/>
</dbReference>
<dbReference type="Pfam" id="PF11838">
    <property type="entry name" value="ERAP1_C"/>
    <property type="match status" value="1"/>
</dbReference>
<reference evidence="12" key="1">
    <citation type="submission" date="2022-09" db="EMBL/GenBank/DDBJ databases">
        <title>Actin cytoskeleton and complex cell architecture in an #Asgard archaeon.</title>
        <authorList>
            <person name="Ponce Toledo R.I."/>
            <person name="Schleper C."/>
            <person name="Rodrigues Oliveira T."/>
            <person name="Wollweber F."/>
            <person name="Xu J."/>
            <person name="Rittmann S."/>
            <person name="Klingl A."/>
            <person name="Pilhofer M."/>
        </authorList>
    </citation>
    <scope>NUCLEOTIDE SEQUENCE</scope>
    <source>
        <strain evidence="12">B-35</strain>
    </source>
</reference>
<evidence type="ECO:0000256" key="3">
    <source>
        <dbReference type="ARBA" id="ARBA00022670"/>
    </source>
</evidence>
<evidence type="ECO:0000259" key="11">
    <source>
        <dbReference type="Pfam" id="PF17900"/>
    </source>
</evidence>
<keyword evidence="7 8" id="KW-0482">Metalloprotease</keyword>
<keyword evidence="5 8" id="KW-0378">Hydrolase</keyword>
<keyword evidence="6 8" id="KW-0862">Zinc</keyword>
<organism evidence="12 13">
    <name type="scientific">Candidatus Lokiarchaeum ossiferum</name>
    <dbReference type="NCBI Taxonomy" id="2951803"/>
    <lineage>
        <taxon>Archaea</taxon>
        <taxon>Promethearchaeati</taxon>
        <taxon>Promethearchaeota</taxon>
        <taxon>Promethearchaeia</taxon>
        <taxon>Promethearchaeales</taxon>
        <taxon>Promethearchaeaceae</taxon>
        <taxon>Candidatus Lokiarchaeum</taxon>
    </lineage>
</organism>
<sequence length="827" mass="94438">MKPIHYNLSLEPDLTAFTFKGKSQVEIDLEVPASTVCIHGKDLEIQVCNLRKENATSPVSRCDFDFDQKKQEIIVKLPSEVSGKIWLDFEFTGILNDMLAGFYRSRYIVDGETRYMATTQFEERDARAAFPCFDEPALKATFDLEFIVDSHLQGIANTAIKEEKALESGKKSIKFNRTPRMSTYLLYFGIGEFEFLVDDTKSPILRIAAPPGKAQFGKFALDIARKSFDYGETVLKAPYPISKCDFLVVTDFAAGAMENYGAITFRENLLLTYEGKSSKLDYIRIAQVVAHEIAHMWFGDLVSPLKWKYIWLNESFATYFTYAIPDYFFPEWKSWETLVGDRGLGGMNRDSLIYTIPVELPGDDEVNIDASTAPIIYAKGAIIIRILEEFLGQEKFFEGIRHFLKKYQYDSASSEQCWEAFEEATGEPIIDFAHSWVNQPGFPCIEVSQEGAKVTLTQSRFTYLENQSSNLWVIPVHLNLYMKDGSNQTMAVVLKQKSISFDLPADTLCFKLNKDQVGFYRVKYSLEHLDCLGNMIQKKVLCTLDRFGVQNDFYALTYRGDYQIKDYITFIQKYFSEDDSDLALVNIIENIGRLMLISPKNRTFISEISKLFAESVLKRIGLDPQEDETMLRAVVRSDYLHIAAECGSQVAKDYAFKQFELLREDKDVPADNLGSILRIIAANKPETWQYMVDQSLNPDLPEGKKVLFLTALGAYKTKELLDKSLEFNITDVPKRNRVYIIANVARNPEATKWIWGYYQANFQTFMKEFPISVLGNTLAIVPPIGGMYHEEEVLKFLEMVQNMDPRGKGTAKMAAEMAQLYSNISKR</sequence>
<dbReference type="SUPFAM" id="SSF63737">
    <property type="entry name" value="Leukotriene A4 hydrolase N-terminal domain"/>
    <property type="match status" value="1"/>
</dbReference>
<dbReference type="Proteomes" id="UP001208689">
    <property type="component" value="Chromosome"/>
</dbReference>
<dbReference type="Gene3D" id="2.60.40.1910">
    <property type="match status" value="1"/>
</dbReference>
<dbReference type="Gene3D" id="1.25.50.20">
    <property type="match status" value="1"/>
</dbReference>
<dbReference type="InterPro" id="IPR050344">
    <property type="entry name" value="Peptidase_M1_aminopeptidases"/>
</dbReference>
<feature type="domain" description="Aminopeptidase N-like N-terminal" evidence="11">
    <location>
        <begin position="2"/>
        <end position="185"/>
    </location>
</feature>
<dbReference type="EC" id="3.4.11.-" evidence="8"/>
<name>A0ABY6HTP2_9ARCH</name>
<dbReference type="InterPro" id="IPR027268">
    <property type="entry name" value="Peptidase_M4/M1_CTD_sf"/>
</dbReference>
<dbReference type="GO" id="GO:0004177">
    <property type="term" value="F:aminopeptidase activity"/>
    <property type="evidence" value="ECO:0007669"/>
    <property type="project" value="UniProtKB-KW"/>
</dbReference>